<keyword evidence="2" id="KW-0784">Thiamine biosynthesis</keyword>
<dbReference type="PROSITE" id="PS51257">
    <property type="entry name" value="PROKAR_LIPOPROTEIN"/>
    <property type="match status" value="1"/>
</dbReference>
<comment type="caution">
    <text evidence="8">The sequence shown here is derived from an EMBL/GenBank/DDBJ whole genome shotgun (WGS) entry which is preliminary data.</text>
</comment>
<dbReference type="Gene3D" id="3.30.9.10">
    <property type="entry name" value="D-Amino Acid Oxidase, subunit A, domain 2"/>
    <property type="match status" value="1"/>
</dbReference>
<dbReference type="PANTHER" id="PTHR13847">
    <property type="entry name" value="SARCOSINE DEHYDROGENASE-RELATED"/>
    <property type="match status" value="1"/>
</dbReference>
<feature type="domain" description="FAD dependent oxidoreductase" evidence="7">
    <location>
        <begin position="7"/>
        <end position="363"/>
    </location>
</feature>
<dbReference type="EC" id="1.4.3.19" evidence="5"/>
<dbReference type="InterPro" id="IPR036188">
    <property type="entry name" value="FAD/NAD-bd_sf"/>
</dbReference>
<evidence type="ECO:0000259" key="7">
    <source>
        <dbReference type="Pfam" id="PF01266"/>
    </source>
</evidence>
<keyword evidence="3" id="KW-0560">Oxidoreductase</keyword>
<dbReference type="GO" id="GO:0050660">
    <property type="term" value="F:flavin adenine dinucleotide binding"/>
    <property type="evidence" value="ECO:0007669"/>
    <property type="project" value="InterPro"/>
</dbReference>
<evidence type="ECO:0000256" key="6">
    <source>
        <dbReference type="SAM" id="MobiDB-lite"/>
    </source>
</evidence>
<sequence>MRHPHRDVVVIGYGIVGALACWRAAAAGQTVTCLDPEPGTGATYAAAGMLAAVTEADFGEPDLLRLNLHSARRWPDFAAAIERTAGTGIGYHRCGVLTVGYERADHDQLQRLAQLQQHSGLAVTPVTTEEARAREPMLGPRGIGGYWVPADGQVDPRRLMQALKIITDDHGVRVVRRSAAQLMDDHDGRVVGVVDEIGDEHPVDRVVVAAGYASGPLLAAHPRFQVPVRPVKGELIRLDGGLPGWSPESRIIRGFVQQRPIYVVFRAADDRTGGQEVVIGATSQEWADDRQVTAGAVFALLRDARALLPGIDEFAIKETTTRARPATPDNLPILGRSGIPGLVIATGHYRNGILLAAATAEALDLIFAGRELPDVWKPADPRRFHDQPSDHDQLGKSEGAPWVTTSR</sequence>
<evidence type="ECO:0000256" key="3">
    <source>
        <dbReference type="ARBA" id="ARBA00023002"/>
    </source>
</evidence>
<evidence type="ECO:0000256" key="1">
    <source>
        <dbReference type="ARBA" id="ARBA00004948"/>
    </source>
</evidence>
<dbReference type="NCBIfam" id="TIGR02352">
    <property type="entry name" value="thiamin_ThiO"/>
    <property type="match status" value="1"/>
</dbReference>
<keyword evidence="9" id="KW-1185">Reference proteome</keyword>
<reference evidence="8" key="2">
    <citation type="submission" date="2020-09" db="EMBL/GenBank/DDBJ databases">
        <authorList>
            <person name="Sun Q."/>
            <person name="Zhou Y."/>
        </authorList>
    </citation>
    <scope>NUCLEOTIDE SEQUENCE</scope>
    <source>
        <strain evidence="8">CGMCC 4.7306</strain>
    </source>
</reference>
<evidence type="ECO:0000256" key="4">
    <source>
        <dbReference type="ARBA" id="ARBA00049872"/>
    </source>
</evidence>
<reference evidence="8" key="1">
    <citation type="journal article" date="2014" name="Int. J. Syst. Evol. Microbiol.">
        <title>Complete genome sequence of Corynebacterium casei LMG S-19264T (=DSM 44701T), isolated from a smear-ripened cheese.</title>
        <authorList>
            <consortium name="US DOE Joint Genome Institute (JGI-PGF)"/>
            <person name="Walter F."/>
            <person name="Albersmeier A."/>
            <person name="Kalinowski J."/>
            <person name="Ruckert C."/>
        </authorList>
    </citation>
    <scope>NUCLEOTIDE SEQUENCE</scope>
    <source>
        <strain evidence="8">CGMCC 4.7306</strain>
    </source>
</reference>
<dbReference type="AlphaFoldDB" id="A0A917S7K3"/>
<dbReference type="Proteomes" id="UP000613840">
    <property type="component" value="Unassembled WGS sequence"/>
</dbReference>
<dbReference type="InterPro" id="IPR006076">
    <property type="entry name" value="FAD-dep_OxRdtase"/>
</dbReference>
<feature type="compositionally biased region" description="Basic and acidic residues" evidence="6">
    <location>
        <begin position="378"/>
        <end position="395"/>
    </location>
</feature>
<dbReference type="EMBL" id="BMMZ01000004">
    <property type="protein sequence ID" value="GGL62572.1"/>
    <property type="molecule type" value="Genomic_DNA"/>
</dbReference>
<dbReference type="SUPFAM" id="SSF54373">
    <property type="entry name" value="FAD-linked reductases, C-terminal domain"/>
    <property type="match status" value="1"/>
</dbReference>
<comment type="catalytic activity">
    <reaction evidence="4">
        <text>glycine + O2 + H2O = glyoxylate + H2O2 + NH4(+)</text>
        <dbReference type="Rhea" id="RHEA:11532"/>
        <dbReference type="ChEBI" id="CHEBI:15377"/>
        <dbReference type="ChEBI" id="CHEBI:15379"/>
        <dbReference type="ChEBI" id="CHEBI:16240"/>
        <dbReference type="ChEBI" id="CHEBI:28938"/>
        <dbReference type="ChEBI" id="CHEBI:36655"/>
        <dbReference type="ChEBI" id="CHEBI:57305"/>
        <dbReference type="EC" id="1.4.3.19"/>
    </reaction>
</comment>
<dbReference type="GO" id="GO:0005737">
    <property type="term" value="C:cytoplasm"/>
    <property type="evidence" value="ECO:0007669"/>
    <property type="project" value="TreeGrafter"/>
</dbReference>
<dbReference type="InterPro" id="IPR012727">
    <property type="entry name" value="Gly_oxidase_ThiO"/>
</dbReference>
<dbReference type="Gene3D" id="3.50.50.60">
    <property type="entry name" value="FAD/NAD(P)-binding domain"/>
    <property type="match status" value="1"/>
</dbReference>
<dbReference type="SUPFAM" id="SSF51905">
    <property type="entry name" value="FAD/NAD(P)-binding domain"/>
    <property type="match status" value="1"/>
</dbReference>
<name>A0A917S7K3_9ACTN</name>
<dbReference type="RefSeq" id="WP_188895278.1">
    <property type="nucleotide sequence ID" value="NZ_BMMZ01000004.1"/>
</dbReference>
<dbReference type="PANTHER" id="PTHR13847:SF289">
    <property type="entry name" value="GLYCINE OXIDASE"/>
    <property type="match status" value="1"/>
</dbReference>
<feature type="region of interest" description="Disordered" evidence="6">
    <location>
        <begin position="378"/>
        <end position="407"/>
    </location>
</feature>
<protein>
    <recommendedName>
        <fullName evidence="5">glycine oxidase</fullName>
        <ecNumber evidence="5">1.4.3.19</ecNumber>
    </recommendedName>
</protein>
<evidence type="ECO:0000256" key="2">
    <source>
        <dbReference type="ARBA" id="ARBA00022977"/>
    </source>
</evidence>
<dbReference type="GO" id="GO:0043799">
    <property type="term" value="F:glycine oxidase activity"/>
    <property type="evidence" value="ECO:0007669"/>
    <property type="project" value="UniProtKB-EC"/>
</dbReference>
<evidence type="ECO:0000313" key="8">
    <source>
        <dbReference type="EMBL" id="GGL62572.1"/>
    </source>
</evidence>
<evidence type="ECO:0000313" key="9">
    <source>
        <dbReference type="Proteomes" id="UP000613840"/>
    </source>
</evidence>
<gene>
    <name evidence="8" type="primary">thiO</name>
    <name evidence="8" type="ORF">GCM10011575_21410</name>
</gene>
<accession>A0A917S7K3</accession>
<comment type="pathway">
    <text evidence="1">Cofactor biosynthesis; thiamine diphosphate biosynthesis.</text>
</comment>
<dbReference type="GO" id="GO:0009228">
    <property type="term" value="P:thiamine biosynthetic process"/>
    <property type="evidence" value="ECO:0007669"/>
    <property type="project" value="UniProtKB-KW"/>
</dbReference>
<proteinExistence type="predicted"/>
<organism evidence="8 9">
    <name type="scientific">Microlunatus endophyticus</name>
    <dbReference type="NCBI Taxonomy" id="1716077"/>
    <lineage>
        <taxon>Bacteria</taxon>
        <taxon>Bacillati</taxon>
        <taxon>Actinomycetota</taxon>
        <taxon>Actinomycetes</taxon>
        <taxon>Propionibacteriales</taxon>
        <taxon>Propionibacteriaceae</taxon>
        <taxon>Microlunatus</taxon>
    </lineage>
</organism>
<evidence type="ECO:0000256" key="5">
    <source>
        <dbReference type="ARBA" id="ARBA00050018"/>
    </source>
</evidence>
<dbReference type="Pfam" id="PF01266">
    <property type="entry name" value="DAO"/>
    <property type="match status" value="1"/>
</dbReference>